<reference evidence="13 14" key="1">
    <citation type="submission" date="2015-02" db="EMBL/GenBank/DDBJ databases">
        <title>Single-cell genomics of uncultivated deep-branching MTB reveals a conserved set of magnetosome genes.</title>
        <authorList>
            <person name="Kolinko S."/>
            <person name="Richter M."/>
            <person name="Glockner F.O."/>
            <person name="Brachmann A."/>
            <person name="Schuler D."/>
        </authorList>
    </citation>
    <scope>NUCLEOTIDE SEQUENCE [LARGE SCALE GENOMIC DNA]</scope>
    <source>
        <strain evidence="13">SKK-01</strain>
    </source>
</reference>
<evidence type="ECO:0000313" key="13">
    <source>
        <dbReference type="EMBL" id="KJJ85586.1"/>
    </source>
</evidence>
<feature type="compositionally biased region" description="Basic and acidic residues" evidence="12">
    <location>
        <begin position="505"/>
        <end position="529"/>
    </location>
</feature>
<dbReference type="Gene3D" id="2.60.34.10">
    <property type="entry name" value="Substrate Binding Domain Of DNAk, Chain A, domain 1"/>
    <property type="match status" value="1"/>
</dbReference>
<dbReference type="InterPro" id="IPR043129">
    <property type="entry name" value="ATPase_NBD"/>
</dbReference>
<dbReference type="GO" id="GO:0140662">
    <property type="term" value="F:ATP-dependent protein folding chaperone"/>
    <property type="evidence" value="ECO:0007669"/>
    <property type="project" value="InterPro"/>
</dbReference>
<dbReference type="CDD" id="cd10234">
    <property type="entry name" value="ASKHA_NBD_HSP70_DnaK-like"/>
    <property type="match status" value="1"/>
</dbReference>
<dbReference type="Gene3D" id="3.90.640.10">
    <property type="entry name" value="Actin, Chain A, domain 4"/>
    <property type="match status" value="1"/>
</dbReference>
<feature type="coiled-coil region" evidence="11">
    <location>
        <begin position="245"/>
        <end position="272"/>
    </location>
</feature>
<evidence type="ECO:0000256" key="1">
    <source>
        <dbReference type="ARBA" id="ARBA00002290"/>
    </source>
</evidence>
<evidence type="ECO:0000256" key="2">
    <source>
        <dbReference type="ARBA" id="ARBA00007381"/>
    </source>
</evidence>
<evidence type="ECO:0000256" key="10">
    <source>
        <dbReference type="RuleBase" id="RU003322"/>
    </source>
</evidence>
<dbReference type="InterPro" id="IPR029048">
    <property type="entry name" value="HSP70_C_sf"/>
</dbReference>
<feature type="compositionally biased region" description="Basic and acidic residues" evidence="12">
    <location>
        <begin position="632"/>
        <end position="652"/>
    </location>
</feature>
<dbReference type="SUPFAM" id="SSF53067">
    <property type="entry name" value="Actin-like ATPase domain"/>
    <property type="match status" value="2"/>
</dbReference>
<dbReference type="Pfam" id="PF00012">
    <property type="entry name" value="HSP70"/>
    <property type="match status" value="1"/>
</dbReference>
<keyword evidence="8 9" id="KW-0143">Chaperone</keyword>
<dbReference type="Proteomes" id="UP000033428">
    <property type="component" value="Unassembled WGS sequence"/>
</dbReference>
<comment type="similarity">
    <text evidence="2 9 10">Belongs to the heat shock protein 70 family.</text>
</comment>
<dbReference type="PROSITE" id="PS00297">
    <property type="entry name" value="HSP70_1"/>
    <property type="match status" value="1"/>
</dbReference>
<evidence type="ECO:0000256" key="8">
    <source>
        <dbReference type="ARBA" id="ARBA00023186"/>
    </source>
</evidence>
<keyword evidence="5 9" id="KW-0547">Nucleotide-binding</keyword>
<dbReference type="Gene3D" id="3.30.420.40">
    <property type="match status" value="2"/>
</dbReference>
<dbReference type="NCBIfam" id="TIGR02350">
    <property type="entry name" value="prok_dnaK"/>
    <property type="match status" value="1"/>
</dbReference>
<dbReference type="InterPro" id="IPR029047">
    <property type="entry name" value="HSP70_peptide-bd_sf"/>
</dbReference>
<feature type="region of interest" description="Disordered" evidence="12">
    <location>
        <begin position="601"/>
        <end position="652"/>
    </location>
</feature>
<dbReference type="FunFam" id="2.60.34.10:FF:000014">
    <property type="entry name" value="Chaperone protein DnaK HSP70"/>
    <property type="match status" value="1"/>
</dbReference>
<keyword evidence="11" id="KW-0175">Coiled coil</keyword>
<keyword evidence="7 9" id="KW-0346">Stress response</keyword>
<dbReference type="EMBL" id="JYNY01000114">
    <property type="protein sequence ID" value="KJJ85586.1"/>
    <property type="molecule type" value="Genomic_DNA"/>
</dbReference>
<feature type="region of interest" description="Disordered" evidence="12">
    <location>
        <begin position="489"/>
        <end position="530"/>
    </location>
</feature>
<dbReference type="SUPFAM" id="SSF100934">
    <property type="entry name" value="Heat shock protein 70kD (HSP70), C-terminal subdomain"/>
    <property type="match status" value="1"/>
</dbReference>
<dbReference type="FunFam" id="3.30.420.40:FF:000020">
    <property type="entry name" value="Chaperone protein HscA homolog"/>
    <property type="match status" value="1"/>
</dbReference>
<dbReference type="InterPro" id="IPR012725">
    <property type="entry name" value="Chaperone_DnaK"/>
</dbReference>
<keyword evidence="14" id="KW-1185">Reference proteome</keyword>
<dbReference type="PATRIC" id="fig|1609969.3.peg.594"/>
<dbReference type="SUPFAM" id="SSF100920">
    <property type="entry name" value="Heat shock protein 70kD (HSP70), peptide-binding domain"/>
    <property type="match status" value="1"/>
</dbReference>
<comment type="caution">
    <text evidence="13">The sequence shown here is derived from an EMBL/GenBank/DDBJ whole genome shotgun (WGS) entry which is preliminary data.</text>
</comment>
<protein>
    <recommendedName>
        <fullName evidence="3 9">Chaperone protein DnaK</fullName>
    </recommendedName>
    <alternativeName>
        <fullName evidence="9">HSP70</fullName>
    </alternativeName>
    <alternativeName>
        <fullName evidence="9">Heat shock 70 kDa protein</fullName>
    </alternativeName>
    <alternativeName>
        <fullName evidence="9">Heat shock protein 70</fullName>
    </alternativeName>
</protein>
<dbReference type="PROSITE" id="PS00329">
    <property type="entry name" value="HSP70_2"/>
    <property type="match status" value="1"/>
</dbReference>
<feature type="compositionally biased region" description="Low complexity" evidence="12">
    <location>
        <begin position="616"/>
        <end position="631"/>
    </location>
</feature>
<dbReference type="HAMAP" id="MF_00332">
    <property type="entry name" value="DnaK"/>
    <property type="match status" value="1"/>
</dbReference>
<dbReference type="PRINTS" id="PR00301">
    <property type="entry name" value="HEATSHOCK70"/>
</dbReference>
<dbReference type="GO" id="GO:0005737">
    <property type="term" value="C:cytoplasm"/>
    <property type="evidence" value="ECO:0007669"/>
    <property type="project" value="UniProtKB-ARBA"/>
</dbReference>
<evidence type="ECO:0000313" key="14">
    <source>
        <dbReference type="Proteomes" id="UP000033428"/>
    </source>
</evidence>
<comment type="induction">
    <text evidence="9">By stress conditions e.g. heat shock.</text>
</comment>
<name>A0A0F0CVK2_9BACT</name>
<evidence type="ECO:0000256" key="7">
    <source>
        <dbReference type="ARBA" id="ARBA00023016"/>
    </source>
</evidence>
<evidence type="ECO:0000256" key="6">
    <source>
        <dbReference type="ARBA" id="ARBA00022840"/>
    </source>
</evidence>
<comment type="function">
    <text evidence="1 9">Acts as a chaperone.</text>
</comment>
<dbReference type="AlphaFoldDB" id="A0A0F0CVK2"/>
<sequence length="652" mass="70187">MGKVIGIDLGTTNSCVAVMEGKEPKVIANSEGARTTPSVVGFAKTGERLVGQAAKRQAITNPENTIFSIKRFMGRKHVEVEQEEKLVPYKVGNDNKDNVVVVAHGKQYTPPEVSAMILQKMKQTAEDYLGEKVTDAVITVPAYFNDAQRQATKDAGQIAGLNVLRIINEPTAASLAYGLEKKKNEKIAIFDLGGGTFDISILDVGDGVFEVKATNGDTHLGGDNFDQKIMDWLADEFKKESGIDLRKDKMALQRLKEAAEKAKCELSSNMQTEINLPFITADASGPKHLTMNLTRSKMEQLVEDLLERLKAPCIQALKDAGYSPKDIDEVVLVGGQTRMLKVQHIAKEIFGKEPHKGVNPDEVVAIGAAIQGGVLSGVEGLGDVVLLDVTPLSLGIETLGGVLTKLIDRNTTIPTRKSQVFSTAQDGQTAVSIHVLQGDRAMAADNRTLGKFDLIGIPPAPRGIPQIEVTFDIDANGIVHVSAKDKATGKEQSIRIEASSGLSKSEIEKMAHSAKAHEEEDKKKKESVEAKNQLDSLIYATEKALKDYGDKVSEEEKNKVSAELEKAKKVVNSSTDSEELKKTMEALQSASYKLSEEMYKHTQAQAQAGGAGAAGGDASPHGHSASGQASSGEEHGKKKSDDDVMDADFKVN</sequence>
<organism evidence="13 14">
    <name type="scientific">Candidatus Omnitrophus magneticus</name>
    <dbReference type="NCBI Taxonomy" id="1609969"/>
    <lineage>
        <taxon>Bacteria</taxon>
        <taxon>Pseudomonadati</taxon>
        <taxon>Candidatus Omnitrophota</taxon>
        <taxon>Candidatus Omnitrophus</taxon>
    </lineage>
</organism>
<dbReference type="Gene3D" id="1.20.1270.10">
    <property type="match status" value="1"/>
</dbReference>
<evidence type="ECO:0000256" key="9">
    <source>
        <dbReference type="HAMAP-Rule" id="MF_00332"/>
    </source>
</evidence>
<gene>
    <name evidence="9" type="primary">dnaK</name>
    <name evidence="13" type="ORF">OMAG_000541</name>
</gene>
<dbReference type="GO" id="GO:0051082">
    <property type="term" value="F:unfolded protein binding"/>
    <property type="evidence" value="ECO:0007669"/>
    <property type="project" value="InterPro"/>
</dbReference>
<dbReference type="InterPro" id="IPR018181">
    <property type="entry name" value="Heat_shock_70_CS"/>
</dbReference>
<feature type="modified residue" description="Phosphothreonine; by autocatalysis" evidence="9">
    <location>
        <position position="196"/>
    </location>
</feature>
<evidence type="ECO:0000256" key="3">
    <source>
        <dbReference type="ARBA" id="ARBA00014415"/>
    </source>
</evidence>
<dbReference type="FunFam" id="3.30.420.40:FF:000004">
    <property type="entry name" value="Molecular chaperone DnaK"/>
    <property type="match status" value="1"/>
</dbReference>
<keyword evidence="4 9" id="KW-0597">Phosphoprotein</keyword>
<evidence type="ECO:0000256" key="5">
    <source>
        <dbReference type="ARBA" id="ARBA00022741"/>
    </source>
</evidence>
<accession>A0A0F0CVK2</accession>
<proteinExistence type="evidence at transcript level"/>
<dbReference type="GO" id="GO:0005524">
    <property type="term" value="F:ATP binding"/>
    <property type="evidence" value="ECO:0007669"/>
    <property type="project" value="UniProtKB-UniRule"/>
</dbReference>
<dbReference type="FunFam" id="1.20.1270.10:FF:000001">
    <property type="entry name" value="Molecular chaperone DnaK"/>
    <property type="match status" value="1"/>
</dbReference>
<dbReference type="FunFam" id="3.90.640.10:FF:000003">
    <property type="entry name" value="Molecular chaperone DnaK"/>
    <property type="match status" value="1"/>
</dbReference>
<dbReference type="NCBIfam" id="NF001413">
    <property type="entry name" value="PRK00290.1"/>
    <property type="match status" value="1"/>
</dbReference>
<keyword evidence="6 9" id="KW-0067">ATP-binding</keyword>
<dbReference type="PANTHER" id="PTHR19375">
    <property type="entry name" value="HEAT SHOCK PROTEIN 70KDA"/>
    <property type="match status" value="1"/>
</dbReference>
<dbReference type="InterPro" id="IPR013126">
    <property type="entry name" value="Hsp_70_fam"/>
</dbReference>
<dbReference type="NCBIfam" id="NF003520">
    <property type="entry name" value="PRK05183.1"/>
    <property type="match status" value="1"/>
</dbReference>
<evidence type="ECO:0000256" key="11">
    <source>
        <dbReference type="SAM" id="Coils"/>
    </source>
</evidence>
<evidence type="ECO:0000256" key="4">
    <source>
        <dbReference type="ARBA" id="ARBA00022553"/>
    </source>
</evidence>
<evidence type="ECO:0000256" key="12">
    <source>
        <dbReference type="SAM" id="MobiDB-lite"/>
    </source>
</evidence>